<gene>
    <name evidence="2" type="ORF">BXU00_03115</name>
</gene>
<protein>
    <recommendedName>
        <fullName evidence="1">FHA domain-containing protein</fullName>
    </recommendedName>
</protein>
<evidence type="ECO:0000313" key="3">
    <source>
        <dbReference type="Proteomes" id="UP000266622"/>
    </source>
</evidence>
<dbReference type="EMBL" id="MWMI01000005">
    <property type="protein sequence ID" value="RIB35162.1"/>
    <property type="molecule type" value="Genomic_DNA"/>
</dbReference>
<organism evidence="2 3">
    <name type="scientific">Candidatus Nanoclepta minutus</name>
    <dbReference type="NCBI Taxonomy" id="1940235"/>
    <lineage>
        <taxon>Archaea</taxon>
        <taxon>Nanobdellota</taxon>
        <taxon>Candidatus Nanoclepta</taxon>
    </lineage>
</organism>
<proteinExistence type="predicted"/>
<accession>A0A397WMM1</accession>
<sequence>MVITTYYVNSNGRLREFRGEDKIYIVGRLARTDVPGEPYGVYIMDERGYPIVYTGNMDLTVSRNHLKLYQDGERLKVIDWGYDGTGSKNGTIVVERFKKPSNLEEMVERLTKRKVRMEDINKFNILRGDYIDVGKGECVLLQPGINTNLAVCKE</sequence>
<feature type="domain" description="FHA" evidence="1">
    <location>
        <begin position="24"/>
        <end position="93"/>
    </location>
</feature>
<dbReference type="SUPFAM" id="SSF49879">
    <property type="entry name" value="SMAD/FHA domain"/>
    <property type="match status" value="1"/>
</dbReference>
<dbReference type="PROSITE" id="PS50006">
    <property type="entry name" value="FHA_DOMAIN"/>
    <property type="match status" value="1"/>
</dbReference>
<dbReference type="Proteomes" id="UP000266622">
    <property type="component" value="Unassembled WGS sequence"/>
</dbReference>
<comment type="caution">
    <text evidence="2">The sequence shown here is derived from an EMBL/GenBank/DDBJ whole genome shotgun (WGS) entry which is preliminary data.</text>
</comment>
<dbReference type="Gene3D" id="2.60.200.20">
    <property type="match status" value="1"/>
</dbReference>
<dbReference type="InterPro" id="IPR000253">
    <property type="entry name" value="FHA_dom"/>
</dbReference>
<dbReference type="InterPro" id="IPR008984">
    <property type="entry name" value="SMAD_FHA_dom_sf"/>
</dbReference>
<reference evidence="2 3" key="1">
    <citation type="journal article" date="2018" name="Syst. Appl. Microbiol.">
        <title>A new symbiotic nanoarchaeote (Candidatus Nanoclepta minutus) and its host (Zestosphaera tikiterensis gen. nov., sp. nov.) from a New Zealand hot spring.</title>
        <authorList>
            <person name="St John E."/>
            <person name="Liu Y."/>
            <person name="Podar M."/>
            <person name="Stott M.B."/>
            <person name="Meneghin J."/>
            <person name="Chen Z."/>
            <person name="Lagutin K."/>
            <person name="Mitchell K."/>
            <person name="Reysenbach A.L."/>
        </authorList>
    </citation>
    <scope>NUCLEOTIDE SEQUENCE [LARGE SCALE GENOMIC DNA]</scope>
    <source>
        <strain evidence="2">NZ3</strain>
    </source>
</reference>
<evidence type="ECO:0000313" key="2">
    <source>
        <dbReference type="EMBL" id="RIB35162.1"/>
    </source>
</evidence>
<name>A0A397WMM1_9ARCH</name>
<evidence type="ECO:0000259" key="1">
    <source>
        <dbReference type="PROSITE" id="PS50006"/>
    </source>
</evidence>
<dbReference type="AlphaFoldDB" id="A0A397WMM1"/>